<proteinExistence type="predicted"/>
<gene>
    <name evidence="2" type="ORF">DJ64_26890</name>
</gene>
<keyword evidence="3" id="KW-1185">Reference proteome</keyword>
<reference evidence="2 3" key="1">
    <citation type="submission" date="2014-04" db="EMBL/GenBank/DDBJ databases">
        <title>Draft genome sequence of the novel Streptomyces griseorubens JSD-1 playing a role in carbon and nitrogen cycle.</title>
        <authorList>
            <consortium name="Shanghai Jiao Tong University"/>
            <person name="Feng H."/>
            <person name="Sun Y."/>
            <person name="Zhi Y."/>
            <person name="Mao L."/>
            <person name="Luo Y."/>
            <person name="Wei X."/>
            <person name="Zhou P."/>
        </authorList>
    </citation>
    <scope>NUCLEOTIDE SEQUENCE [LARGE SCALE GENOMIC DNA]</scope>
    <source>
        <strain evidence="2 3">JSD-1</strain>
    </source>
</reference>
<organism evidence="2 3">
    <name type="scientific">Streptomyces griseorubens</name>
    <dbReference type="NCBI Taxonomy" id="66897"/>
    <lineage>
        <taxon>Bacteria</taxon>
        <taxon>Bacillati</taxon>
        <taxon>Actinomycetota</taxon>
        <taxon>Actinomycetes</taxon>
        <taxon>Kitasatosporales</taxon>
        <taxon>Streptomycetaceae</taxon>
        <taxon>Streptomyces</taxon>
        <taxon>Streptomyces althioticus group</taxon>
    </lineage>
</organism>
<feature type="region of interest" description="Disordered" evidence="1">
    <location>
        <begin position="1"/>
        <end position="20"/>
    </location>
</feature>
<dbReference type="Proteomes" id="UP000027632">
    <property type="component" value="Unassembled WGS sequence"/>
</dbReference>
<name>A0ABR4TB40_9ACTN</name>
<comment type="caution">
    <text evidence="2">The sequence shown here is derived from an EMBL/GenBank/DDBJ whole genome shotgun (WGS) entry which is preliminary data.</text>
</comment>
<dbReference type="EMBL" id="JJMG01000004">
    <property type="protein sequence ID" value="KEG44246.1"/>
    <property type="molecule type" value="Genomic_DNA"/>
</dbReference>
<evidence type="ECO:0000313" key="2">
    <source>
        <dbReference type="EMBL" id="KEG44246.1"/>
    </source>
</evidence>
<evidence type="ECO:0000256" key="1">
    <source>
        <dbReference type="SAM" id="MobiDB-lite"/>
    </source>
</evidence>
<evidence type="ECO:0008006" key="4">
    <source>
        <dbReference type="Google" id="ProtNLM"/>
    </source>
</evidence>
<feature type="compositionally biased region" description="Basic and acidic residues" evidence="1">
    <location>
        <begin position="69"/>
        <end position="79"/>
    </location>
</feature>
<feature type="region of interest" description="Disordered" evidence="1">
    <location>
        <begin position="57"/>
        <end position="88"/>
    </location>
</feature>
<accession>A0ABR4TB40</accession>
<sequence length="88" mass="9649">MIKGITVRTDRSSRRLSPAGCEAAGVAGPVFAWRLTPNGPAEEPVRRRNGLRPRVRTEQHALDGAVARPPEHLGRRAAEEATWSASRR</sequence>
<protein>
    <recommendedName>
        <fullName evidence="4">Transposase</fullName>
    </recommendedName>
</protein>
<evidence type="ECO:0000313" key="3">
    <source>
        <dbReference type="Proteomes" id="UP000027632"/>
    </source>
</evidence>